<proteinExistence type="predicted"/>
<protein>
    <submittedName>
        <fullName evidence="1">Uncharacterized protein</fullName>
    </submittedName>
</protein>
<dbReference type="RefSeq" id="WP_060346338.1">
    <property type="nucleotide sequence ID" value="NZ_LPLZ01000020.1"/>
</dbReference>
<dbReference type="AlphaFoldDB" id="A0A119VNM9"/>
<evidence type="ECO:0000313" key="2">
    <source>
        <dbReference type="Proteomes" id="UP000068016"/>
    </source>
</evidence>
<accession>A0A119VNM9</accession>
<name>A0A119VNM9_9BURK</name>
<evidence type="ECO:0000313" key="1">
    <source>
        <dbReference type="EMBL" id="KWN21524.1"/>
    </source>
</evidence>
<sequence length="72" mass="7692">MVKKNALNAHDAIASGSALADLTDAPKPTFLDDEGPILDVPMFITRTNAHELFRLRLGETVAQEAASKAAED</sequence>
<dbReference type="EMBL" id="LPLZ01000020">
    <property type="protein sequence ID" value="KWN21524.1"/>
    <property type="molecule type" value="Genomic_DNA"/>
</dbReference>
<gene>
    <name evidence="1" type="ORF">WT83_05675</name>
</gene>
<reference evidence="1 2" key="1">
    <citation type="submission" date="2015-11" db="EMBL/GenBank/DDBJ databases">
        <title>Expanding the genomic diversity of Burkholderia species for the development of highly accurate diagnostics.</title>
        <authorList>
            <person name="Sahl J."/>
            <person name="Keim P."/>
            <person name="Wagner D."/>
        </authorList>
    </citation>
    <scope>NUCLEOTIDE SEQUENCE [LARGE SCALE GENOMIC DNA]</scope>
    <source>
        <strain evidence="1 2">MSMB793WGS</strain>
    </source>
</reference>
<comment type="caution">
    <text evidence="1">The sequence shown here is derived from an EMBL/GenBank/DDBJ whole genome shotgun (WGS) entry which is preliminary data.</text>
</comment>
<organism evidence="1 2">
    <name type="scientific">Burkholderia territorii</name>
    <dbReference type="NCBI Taxonomy" id="1503055"/>
    <lineage>
        <taxon>Bacteria</taxon>
        <taxon>Pseudomonadati</taxon>
        <taxon>Pseudomonadota</taxon>
        <taxon>Betaproteobacteria</taxon>
        <taxon>Burkholderiales</taxon>
        <taxon>Burkholderiaceae</taxon>
        <taxon>Burkholderia</taxon>
        <taxon>Burkholderia cepacia complex</taxon>
    </lineage>
</organism>
<dbReference type="Proteomes" id="UP000068016">
    <property type="component" value="Unassembled WGS sequence"/>
</dbReference>